<feature type="domain" description="DNA-dependent protein kinase catalytic subunit CC3" evidence="2">
    <location>
        <begin position="1"/>
        <end position="152"/>
    </location>
</feature>
<dbReference type="InterPro" id="IPR050517">
    <property type="entry name" value="DDR_Repair_Kinase"/>
</dbReference>
<dbReference type="PANTHER" id="PTHR11139">
    <property type="entry name" value="ATAXIA TELANGIECTASIA MUTATED ATM -RELATED"/>
    <property type="match status" value="1"/>
</dbReference>
<proteinExistence type="predicted"/>
<evidence type="ECO:0000259" key="2">
    <source>
        <dbReference type="SMART" id="SM01344"/>
    </source>
</evidence>
<evidence type="ECO:0000313" key="3">
    <source>
        <dbReference type="EMBL" id="CAI9557294.1"/>
    </source>
</evidence>
<dbReference type="SMART" id="SM01344">
    <property type="entry name" value="NUC194"/>
    <property type="match status" value="1"/>
</dbReference>
<gene>
    <name evidence="3" type="ORF">SPARVUS_LOCUS4684852</name>
</gene>
<dbReference type="Pfam" id="PF08163">
    <property type="entry name" value="DNAPKcs_CC3"/>
    <property type="match status" value="1"/>
</dbReference>
<evidence type="ECO:0000256" key="1">
    <source>
        <dbReference type="SAM" id="MobiDB-lite"/>
    </source>
</evidence>
<feature type="region of interest" description="Disordered" evidence="1">
    <location>
        <begin position="1"/>
        <end position="21"/>
    </location>
</feature>
<sequence length="895" mass="101961">MKSQRRNRKKELSSETRAPDDVMEFEMDELNQHECMTTMSGLIKHMQRNEITPKVEEGVTPQDLPLWMKFLHTKLGNPSTQLNIRLFISKLIVNSEEVFRPYAKFWIGPMLQLVVSGNNGGTGIHYMVVETVVTLLSWSSIATPTELAKDKILANRLLEFLMTHAFHEKKAVFRHNLEIIKTSLECWKDCLSVPYKVIYEGFSGTDPDKKDNSVGIQLLGLAVANNFPPFDQKCGIDSDRYFKALANNLTFTRFKEVYAAAAEVLGHVLHYIAEKEKIVEGPVFDCVVEKLKQHHASNKEDKFIMCLNKVVKNFPIFADRFMAVILFLLPKLHGVLKTQCLEIIMCRAEEIPDLYIELKNKDFKQIMSNRDDERQRVCLDIIYKMLPKLKPTELQDLLPSVTAFSSHNFPICRERMYDILMWIYDNYRDPESQLDNDSQNIFTMAKEALLEGLVDENAELQLIVRNFWSNETRLPTGTMDRMLAVLSSLYSSKIEKHFLSLATNLLLEMTSGSPDYIKQMFEYPLSECKFQDYTVDSNWRYRSTVLTPMFVETQASQSSYRSTTQGSLSEAEPGADQLRATQQHYQFTPTQNKGGRNSYNWLTGSSMDTLTDYSLDSSESVSSALLFTSRRIDKTRRGQLKPLGPNFGKQRLGLPGDKTDSKAKGIVETTEIWRLRRRFLKDQEKISISFARKGVAEQKREKAIKIEQQMKQDAQVILYRSYRHGDLPDIQITYSSLIAPLQALAHRDPTLAKQLFSSLFSGILEEISSSHMNNIVTKLLSQFNHFLSSTVAYFPPFIACVQGSMQLPPSFPCQPPLTPAGPPLCSTHPQCGTDTLLPAILSSPLEHSYRAGNHADQVTRYVLCRTPTFSGGAPELLKHASCRRHVQAPRAPVQF</sequence>
<organism evidence="3 4">
    <name type="scientific">Staurois parvus</name>
    <dbReference type="NCBI Taxonomy" id="386267"/>
    <lineage>
        <taxon>Eukaryota</taxon>
        <taxon>Metazoa</taxon>
        <taxon>Chordata</taxon>
        <taxon>Craniata</taxon>
        <taxon>Vertebrata</taxon>
        <taxon>Euteleostomi</taxon>
        <taxon>Amphibia</taxon>
        <taxon>Batrachia</taxon>
        <taxon>Anura</taxon>
        <taxon>Neobatrachia</taxon>
        <taxon>Ranoidea</taxon>
        <taxon>Ranidae</taxon>
        <taxon>Staurois</taxon>
    </lineage>
</organism>
<reference evidence="3" key="1">
    <citation type="submission" date="2023-05" db="EMBL/GenBank/DDBJ databases">
        <authorList>
            <person name="Stuckert A."/>
        </authorList>
    </citation>
    <scope>NUCLEOTIDE SEQUENCE</scope>
</reference>
<dbReference type="InterPro" id="IPR045581">
    <property type="entry name" value="DNAPKcs_CC5"/>
</dbReference>
<dbReference type="Proteomes" id="UP001162483">
    <property type="component" value="Unassembled WGS sequence"/>
</dbReference>
<feature type="region of interest" description="Disordered" evidence="1">
    <location>
        <begin position="638"/>
        <end position="661"/>
    </location>
</feature>
<dbReference type="InterPro" id="IPR012582">
    <property type="entry name" value="DNAPKcs_CC3"/>
</dbReference>
<feature type="compositionally biased region" description="Basic and acidic residues" evidence="1">
    <location>
        <begin position="10"/>
        <end position="20"/>
    </location>
</feature>
<dbReference type="Pfam" id="PF19704">
    <property type="entry name" value="DNAPKcs_CC5"/>
    <property type="match status" value="1"/>
</dbReference>
<keyword evidence="4" id="KW-1185">Reference proteome</keyword>
<protein>
    <recommendedName>
        <fullName evidence="2">DNA-dependent protein kinase catalytic subunit CC3 domain-containing protein</fullName>
    </recommendedName>
</protein>
<dbReference type="SUPFAM" id="SSF48371">
    <property type="entry name" value="ARM repeat"/>
    <property type="match status" value="1"/>
</dbReference>
<accession>A0ABN9CB43</accession>
<comment type="caution">
    <text evidence="3">The sequence shown here is derived from an EMBL/GenBank/DDBJ whole genome shotgun (WGS) entry which is preliminary data.</text>
</comment>
<dbReference type="PANTHER" id="PTHR11139:SF68">
    <property type="entry name" value="DNA-DEPENDENT PROTEIN KINASE CATALYTIC SUBUNIT"/>
    <property type="match status" value="1"/>
</dbReference>
<dbReference type="InterPro" id="IPR016024">
    <property type="entry name" value="ARM-type_fold"/>
</dbReference>
<dbReference type="EMBL" id="CATNWA010009036">
    <property type="protein sequence ID" value="CAI9557294.1"/>
    <property type="molecule type" value="Genomic_DNA"/>
</dbReference>
<evidence type="ECO:0000313" key="4">
    <source>
        <dbReference type="Proteomes" id="UP001162483"/>
    </source>
</evidence>
<name>A0ABN9CB43_9NEOB</name>